<organism evidence="1 2">
    <name type="scientific">Pseudorhodoplanes sinuspersici</name>
    <dbReference type="NCBI Taxonomy" id="1235591"/>
    <lineage>
        <taxon>Bacteria</taxon>
        <taxon>Pseudomonadati</taxon>
        <taxon>Pseudomonadota</taxon>
        <taxon>Alphaproteobacteria</taxon>
        <taxon>Hyphomicrobiales</taxon>
        <taxon>Pseudorhodoplanes</taxon>
    </lineage>
</organism>
<dbReference type="STRING" id="1235591.CAK95_23345"/>
<keyword evidence="2" id="KW-1185">Reference proteome</keyword>
<dbReference type="Proteomes" id="UP000194137">
    <property type="component" value="Chromosome"/>
</dbReference>
<evidence type="ECO:0000313" key="2">
    <source>
        <dbReference type="Proteomes" id="UP000194137"/>
    </source>
</evidence>
<dbReference type="InterPro" id="IPR008018">
    <property type="entry name" value="Phage_tail_attach_FII"/>
</dbReference>
<gene>
    <name evidence="1" type="ORF">CAK95_23345</name>
</gene>
<accession>A0A1W6ZWP9</accession>
<dbReference type="EMBL" id="CP021112">
    <property type="protein sequence ID" value="ARQ01708.1"/>
    <property type="molecule type" value="Genomic_DNA"/>
</dbReference>
<dbReference type="Pfam" id="PF05354">
    <property type="entry name" value="Phage_attach"/>
    <property type="match status" value="1"/>
</dbReference>
<protein>
    <submittedName>
        <fullName evidence="1">Uncharacterized protein</fullName>
    </submittedName>
</protein>
<name>A0A1W6ZWP9_9HYPH</name>
<dbReference type="KEGG" id="psin:CAK95_23345"/>
<proteinExistence type="predicted"/>
<dbReference type="GO" id="GO:0019068">
    <property type="term" value="P:virion assembly"/>
    <property type="evidence" value="ECO:0007669"/>
    <property type="project" value="InterPro"/>
</dbReference>
<dbReference type="RefSeq" id="WP_086090100.1">
    <property type="nucleotide sequence ID" value="NZ_CP021112.1"/>
</dbReference>
<dbReference type="AlphaFoldDB" id="A0A1W6ZWP9"/>
<reference evidence="1 2" key="1">
    <citation type="submission" date="2017-05" db="EMBL/GenBank/DDBJ databases">
        <title>Full genome sequence of Pseudorhodoplanes sinuspersici.</title>
        <authorList>
            <person name="Dastgheib S.M.M."/>
            <person name="Shavandi M."/>
            <person name="Tirandaz H."/>
        </authorList>
    </citation>
    <scope>NUCLEOTIDE SEQUENCE [LARGE SCALE GENOMIC DNA]</scope>
    <source>
        <strain evidence="1 2">RIPI110</strain>
    </source>
</reference>
<dbReference type="OrthoDB" id="7205619at2"/>
<sequence>MSVFDLAPELVDALYAAGIPGAAVLTVQTIGGTALEPTVIDTPHICAAWVDDYEASQVDGTSILRNDRKVYVVASSLSVTPVAGNTITINGSTYTVINVERDPAGACFVLQART</sequence>
<evidence type="ECO:0000313" key="1">
    <source>
        <dbReference type="EMBL" id="ARQ01708.1"/>
    </source>
</evidence>